<accession>A0A183FRE4</accession>
<keyword evidence="2" id="KW-0732">Signal</keyword>
<gene>
    <name evidence="3" type="ORF">HPBE_LOCUS10395</name>
</gene>
<dbReference type="EMBL" id="UZAH01026751">
    <property type="protein sequence ID" value="VDO84903.1"/>
    <property type="molecule type" value="Genomic_DNA"/>
</dbReference>
<dbReference type="WBParaSite" id="HPBE_0001039401-mRNA-1">
    <property type="protein sequence ID" value="HPBE_0001039401-mRNA-1"/>
    <property type="gene ID" value="HPBE_0001039401"/>
</dbReference>
<accession>A0A3P8A259</accession>
<dbReference type="PANTHER" id="PTHR36955:SF1">
    <property type="entry name" value="SECRETED NEMATODE CLADE V PROTEIN GENE FAMILY"/>
    <property type="match status" value="1"/>
</dbReference>
<dbReference type="AlphaFoldDB" id="A0A183FRE4"/>
<sequence>MRVRTAWVNGHLADAIGLKAAADNGTPPASVENSMAHLLILLSIVTTALACAPTEVPTTTTTATTPTTTATTTTTTQTPTPAGGRRKRGTNQVEVTIVSRQNFDPEMNPHYLKVVEARVEAYSKKIGLENNREVKGDVRNIGGKFAVVYILPDAACDKVIDFVKGAKENTDVIEHAAVKCQGREKVLL</sequence>
<feature type="chain" id="PRO_5044551610" evidence="2">
    <location>
        <begin position="51"/>
        <end position="188"/>
    </location>
</feature>
<keyword evidence="4" id="KW-1185">Reference proteome</keyword>
<reference evidence="3 4" key="1">
    <citation type="submission" date="2018-11" db="EMBL/GenBank/DDBJ databases">
        <authorList>
            <consortium name="Pathogen Informatics"/>
        </authorList>
    </citation>
    <scope>NUCLEOTIDE SEQUENCE [LARGE SCALE GENOMIC DNA]</scope>
</reference>
<dbReference type="Proteomes" id="UP000050761">
    <property type="component" value="Unassembled WGS sequence"/>
</dbReference>
<dbReference type="PANTHER" id="PTHR36955">
    <property type="entry name" value="SECRETED NEMATODE CLADE V PROTEIN GENE FAMILY"/>
    <property type="match status" value="1"/>
</dbReference>
<evidence type="ECO:0000313" key="4">
    <source>
        <dbReference type="Proteomes" id="UP000050761"/>
    </source>
</evidence>
<evidence type="ECO:0000313" key="3">
    <source>
        <dbReference type="EMBL" id="VDO84903.1"/>
    </source>
</evidence>
<evidence type="ECO:0000256" key="2">
    <source>
        <dbReference type="SAM" id="SignalP"/>
    </source>
</evidence>
<protein>
    <submittedName>
        <fullName evidence="5">Cystatin domain-containing protein</fullName>
    </submittedName>
</protein>
<evidence type="ECO:0000256" key="1">
    <source>
        <dbReference type="SAM" id="MobiDB-lite"/>
    </source>
</evidence>
<feature type="signal peptide" evidence="2">
    <location>
        <begin position="1"/>
        <end position="50"/>
    </location>
</feature>
<dbReference type="Pfam" id="PF17619">
    <property type="entry name" value="SCVP"/>
    <property type="match status" value="1"/>
</dbReference>
<feature type="region of interest" description="Disordered" evidence="1">
    <location>
        <begin position="57"/>
        <end position="89"/>
    </location>
</feature>
<name>A0A183FRE4_HELPZ</name>
<reference evidence="5" key="2">
    <citation type="submission" date="2019-09" db="UniProtKB">
        <authorList>
            <consortium name="WormBaseParasite"/>
        </authorList>
    </citation>
    <scope>IDENTIFICATION</scope>
</reference>
<feature type="compositionally biased region" description="Low complexity" evidence="1">
    <location>
        <begin position="57"/>
        <end position="82"/>
    </location>
</feature>
<proteinExistence type="predicted"/>
<evidence type="ECO:0000313" key="5">
    <source>
        <dbReference type="WBParaSite" id="HPBE_0001039401-mRNA-1"/>
    </source>
</evidence>
<organism evidence="4 5">
    <name type="scientific">Heligmosomoides polygyrus</name>
    <name type="common">Parasitic roundworm</name>
    <dbReference type="NCBI Taxonomy" id="6339"/>
    <lineage>
        <taxon>Eukaryota</taxon>
        <taxon>Metazoa</taxon>
        <taxon>Ecdysozoa</taxon>
        <taxon>Nematoda</taxon>
        <taxon>Chromadorea</taxon>
        <taxon>Rhabditida</taxon>
        <taxon>Rhabditina</taxon>
        <taxon>Rhabditomorpha</taxon>
        <taxon>Strongyloidea</taxon>
        <taxon>Heligmosomidae</taxon>
        <taxon>Heligmosomoides</taxon>
    </lineage>
</organism>
<dbReference type="InterPro" id="IPR035126">
    <property type="entry name" value="SCVP"/>
</dbReference>